<dbReference type="Proteomes" id="UP000199073">
    <property type="component" value="Unassembled WGS sequence"/>
</dbReference>
<dbReference type="AlphaFoldDB" id="A0A1H0PRA7"/>
<organism evidence="1 2">
    <name type="scientific">Desulforhopalus singaporensis</name>
    <dbReference type="NCBI Taxonomy" id="91360"/>
    <lineage>
        <taxon>Bacteria</taxon>
        <taxon>Pseudomonadati</taxon>
        <taxon>Thermodesulfobacteriota</taxon>
        <taxon>Desulfobulbia</taxon>
        <taxon>Desulfobulbales</taxon>
        <taxon>Desulfocapsaceae</taxon>
        <taxon>Desulforhopalus</taxon>
    </lineage>
</organism>
<reference evidence="1 2" key="1">
    <citation type="submission" date="2016-10" db="EMBL/GenBank/DDBJ databases">
        <authorList>
            <person name="de Groot N.N."/>
        </authorList>
    </citation>
    <scope>NUCLEOTIDE SEQUENCE [LARGE SCALE GENOMIC DNA]</scope>
    <source>
        <strain evidence="1 2">DSM 12130</strain>
    </source>
</reference>
<protein>
    <submittedName>
        <fullName evidence="1">Uncharacterized protein</fullName>
    </submittedName>
</protein>
<dbReference type="EMBL" id="FNJI01000010">
    <property type="protein sequence ID" value="SDP07524.1"/>
    <property type="molecule type" value="Genomic_DNA"/>
</dbReference>
<gene>
    <name evidence="1" type="ORF">SAMN05660330_01729</name>
</gene>
<sequence>MPDFGKNGRNTTVQNPHRLTDSLIDRYASREIVVPSLHYLYSKVADSAILPTNVGKLHRRTFKLARLFHCRAPLQTAKFGLL</sequence>
<accession>A0A1H0PRA7</accession>
<keyword evidence="2" id="KW-1185">Reference proteome</keyword>
<evidence type="ECO:0000313" key="2">
    <source>
        <dbReference type="Proteomes" id="UP000199073"/>
    </source>
</evidence>
<evidence type="ECO:0000313" key="1">
    <source>
        <dbReference type="EMBL" id="SDP07524.1"/>
    </source>
</evidence>
<name>A0A1H0PRA7_9BACT</name>
<proteinExistence type="predicted"/>